<dbReference type="GO" id="GO:0015288">
    <property type="term" value="F:porin activity"/>
    <property type="evidence" value="ECO:0007669"/>
    <property type="project" value="TreeGrafter"/>
</dbReference>
<evidence type="ECO:0000256" key="2">
    <source>
        <dbReference type="ARBA" id="ARBA00022448"/>
    </source>
</evidence>
<keyword evidence="3" id="KW-1134">Transmembrane beta strand</keyword>
<dbReference type="GO" id="GO:0009279">
    <property type="term" value="C:cell outer membrane"/>
    <property type="evidence" value="ECO:0007669"/>
    <property type="project" value="UniProtKB-SubCell"/>
</dbReference>
<gene>
    <name evidence="7" type="ORF">S01H1_64213</name>
</gene>
<dbReference type="Gene3D" id="1.20.1600.10">
    <property type="entry name" value="Outer membrane efflux proteins (OEP)"/>
    <property type="match status" value="1"/>
</dbReference>
<dbReference type="AlphaFoldDB" id="X0Y113"/>
<dbReference type="PANTHER" id="PTHR30026">
    <property type="entry name" value="OUTER MEMBRANE PROTEIN TOLC"/>
    <property type="match status" value="1"/>
</dbReference>
<keyword evidence="5" id="KW-0472">Membrane</keyword>
<dbReference type="Pfam" id="PF02321">
    <property type="entry name" value="OEP"/>
    <property type="match status" value="1"/>
</dbReference>
<keyword evidence="2" id="KW-0813">Transport</keyword>
<evidence type="ECO:0000256" key="1">
    <source>
        <dbReference type="ARBA" id="ARBA00004442"/>
    </source>
</evidence>
<dbReference type="InterPro" id="IPR003423">
    <property type="entry name" value="OMP_efflux"/>
</dbReference>
<evidence type="ECO:0000256" key="5">
    <source>
        <dbReference type="ARBA" id="ARBA00023136"/>
    </source>
</evidence>
<organism evidence="7">
    <name type="scientific">marine sediment metagenome</name>
    <dbReference type="NCBI Taxonomy" id="412755"/>
    <lineage>
        <taxon>unclassified sequences</taxon>
        <taxon>metagenomes</taxon>
        <taxon>ecological metagenomes</taxon>
    </lineage>
</organism>
<name>X0Y113_9ZZZZ</name>
<comment type="caution">
    <text evidence="7">The sequence shown here is derived from an EMBL/GenBank/DDBJ whole genome shotgun (WGS) entry which is preliminary data.</text>
</comment>
<dbReference type="EMBL" id="BARS01042312">
    <property type="protein sequence ID" value="GAG41047.1"/>
    <property type="molecule type" value="Genomic_DNA"/>
</dbReference>
<comment type="subcellular location">
    <subcellularLocation>
        <location evidence="1">Cell outer membrane</location>
    </subcellularLocation>
</comment>
<dbReference type="GO" id="GO:1990281">
    <property type="term" value="C:efflux pump complex"/>
    <property type="evidence" value="ECO:0007669"/>
    <property type="project" value="TreeGrafter"/>
</dbReference>
<keyword evidence="4" id="KW-0812">Transmembrane</keyword>
<dbReference type="InterPro" id="IPR051906">
    <property type="entry name" value="TolC-like"/>
</dbReference>
<reference evidence="7" key="1">
    <citation type="journal article" date="2014" name="Front. Microbiol.">
        <title>High frequency of phylogenetically diverse reductive dehalogenase-homologous genes in deep subseafloor sedimentary metagenomes.</title>
        <authorList>
            <person name="Kawai M."/>
            <person name="Futagami T."/>
            <person name="Toyoda A."/>
            <person name="Takaki Y."/>
            <person name="Nishi S."/>
            <person name="Hori S."/>
            <person name="Arai W."/>
            <person name="Tsubouchi T."/>
            <person name="Morono Y."/>
            <person name="Uchiyama I."/>
            <person name="Ito T."/>
            <person name="Fujiyama A."/>
            <person name="Inagaki F."/>
            <person name="Takami H."/>
        </authorList>
    </citation>
    <scope>NUCLEOTIDE SEQUENCE</scope>
    <source>
        <strain evidence="7">Expedition CK06-06</strain>
    </source>
</reference>
<dbReference type="SUPFAM" id="SSF56954">
    <property type="entry name" value="Outer membrane efflux proteins (OEP)"/>
    <property type="match status" value="1"/>
</dbReference>
<evidence type="ECO:0000256" key="4">
    <source>
        <dbReference type="ARBA" id="ARBA00022692"/>
    </source>
</evidence>
<dbReference type="PANTHER" id="PTHR30026:SF23">
    <property type="entry name" value="TO APRF-PUTATIVE OUTER MEMBRANE EFFLUX PROTEIN OR SECRETED ALKALINE PHOSPHATASE-RELATED"/>
    <property type="match status" value="1"/>
</dbReference>
<protein>
    <recommendedName>
        <fullName evidence="8">TolC family protein</fullName>
    </recommendedName>
</protein>
<evidence type="ECO:0000256" key="6">
    <source>
        <dbReference type="ARBA" id="ARBA00023237"/>
    </source>
</evidence>
<sequence length="251" mass="28112">RREQLIDARGNLAKRRLGLIHLLNPSGGESAWSRDLVLNDAPELAAIELGDVKTHVVVALDKRPDLLQARLSVERGDLEIVRTRNGLLPKLDLFAALGGSRYANSFSGQDSADSDDTSYSAGITFQIPFSNRDAKARHELALLSSEEARAALRNMEQLVQVDVRSAYVDVERAEERVKATKATRELRDKTMRNEQEKFRVGRSTTFLVSQARRDMVASQIAEVEAIIEYRRALLDLHRLEGSLLPRRGIKV</sequence>
<dbReference type="GO" id="GO:0015562">
    <property type="term" value="F:efflux transmembrane transporter activity"/>
    <property type="evidence" value="ECO:0007669"/>
    <property type="project" value="InterPro"/>
</dbReference>
<feature type="non-terminal residue" evidence="7">
    <location>
        <position position="251"/>
    </location>
</feature>
<accession>X0Y113</accession>
<proteinExistence type="predicted"/>
<evidence type="ECO:0008006" key="8">
    <source>
        <dbReference type="Google" id="ProtNLM"/>
    </source>
</evidence>
<evidence type="ECO:0000313" key="7">
    <source>
        <dbReference type="EMBL" id="GAG41047.1"/>
    </source>
</evidence>
<feature type="non-terminal residue" evidence="7">
    <location>
        <position position="1"/>
    </location>
</feature>
<evidence type="ECO:0000256" key="3">
    <source>
        <dbReference type="ARBA" id="ARBA00022452"/>
    </source>
</evidence>
<keyword evidence="6" id="KW-0998">Cell outer membrane</keyword>